<reference evidence="2" key="1">
    <citation type="submission" date="2021-03" db="EMBL/GenBank/DDBJ databases">
        <title>Draft genome sequence of rust myrtle Austropuccinia psidii MF-1, a brazilian biotype.</title>
        <authorList>
            <person name="Quecine M.C."/>
            <person name="Pachon D.M.R."/>
            <person name="Bonatelli M.L."/>
            <person name="Correr F.H."/>
            <person name="Franceschini L.M."/>
            <person name="Leite T.F."/>
            <person name="Margarido G.R.A."/>
            <person name="Almeida C.A."/>
            <person name="Ferrarezi J.A."/>
            <person name="Labate C.A."/>
        </authorList>
    </citation>
    <scope>NUCLEOTIDE SEQUENCE</scope>
    <source>
        <strain evidence="2">MF-1</strain>
    </source>
</reference>
<name>A0A9Q3BQZ6_9BASI</name>
<gene>
    <name evidence="2" type="ORF">O181_009368</name>
</gene>
<dbReference type="AlphaFoldDB" id="A0A9Q3BQZ6"/>
<feature type="region of interest" description="Disordered" evidence="1">
    <location>
        <begin position="83"/>
        <end position="109"/>
    </location>
</feature>
<feature type="compositionally biased region" description="Polar residues" evidence="1">
    <location>
        <begin position="50"/>
        <end position="62"/>
    </location>
</feature>
<keyword evidence="3" id="KW-1185">Reference proteome</keyword>
<evidence type="ECO:0000256" key="1">
    <source>
        <dbReference type="SAM" id="MobiDB-lite"/>
    </source>
</evidence>
<dbReference type="EMBL" id="AVOT02002243">
    <property type="protein sequence ID" value="MBW0469653.1"/>
    <property type="molecule type" value="Genomic_DNA"/>
</dbReference>
<evidence type="ECO:0000313" key="3">
    <source>
        <dbReference type="Proteomes" id="UP000765509"/>
    </source>
</evidence>
<protein>
    <submittedName>
        <fullName evidence="2">Uncharacterized protein</fullName>
    </submittedName>
</protein>
<dbReference type="Proteomes" id="UP000765509">
    <property type="component" value="Unassembled WGS sequence"/>
</dbReference>
<feature type="compositionally biased region" description="Acidic residues" evidence="1">
    <location>
        <begin position="34"/>
        <end position="44"/>
    </location>
</feature>
<organism evidence="2 3">
    <name type="scientific">Austropuccinia psidii MF-1</name>
    <dbReference type="NCBI Taxonomy" id="1389203"/>
    <lineage>
        <taxon>Eukaryota</taxon>
        <taxon>Fungi</taxon>
        <taxon>Dikarya</taxon>
        <taxon>Basidiomycota</taxon>
        <taxon>Pucciniomycotina</taxon>
        <taxon>Pucciniomycetes</taxon>
        <taxon>Pucciniales</taxon>
        <taxon>Sphaerophragmiaceae</taxon>
        <taxon>Austropuccinia</taxon>
    </lineage>
</organism>
<comment type="caution">
    <text evidence="2">The sequence shown here is derived from an EMBL/GenBank/DDBJ whole genome shotgun (WGS) entry which is preliminary data.</text>
</comment>
<evidence type="ECO:0000313" key="2">
    <source>
        <dbReference type="EMBL" id="MBW0469653.1"/>
    </source>
</evidence>
<feature type="region of interest" description="Disordered" evidence="1">
    <location>
        <begin position="24"/>
        <end position="62"/>
    </location>
</feature>
<accession>A0A9Q3BQZ6</accession>
<sequence>MWLGGPLLKGPFLQGVVKRLRRISDSPTNPNAEGNDELDVEEAEVVPNSIRHQSSTSTSQPVSKRFQIQVISSSPRNFQSVLSTISSSIPPPSPNPSTTRPSLASTMRPSPIPQQELLQWSTPKNCHLWPAPVEEEKVACLFHFLPPKCFSKSNIGLSSLPENIQIWKMKARMLWPGCFKELTETLGM</sequence>
<proteinExistence type="predicted"/>